<dbReference type="GO" id="GO:0070401">
    <property type="term" value="F:NADP+ binding"/>
    <property type="evidence" value="ECO:0007669"/>
    <property type="project" value="InterPro"/>
</dbReference>
<dbReference type="GO" id="GO:0051287">
    <property type="term" value="F:NAD binding"/>
    <property type="evidence" value="ECO:0007669"/>
    <property type="project" value="InterPro"/>
</dbReference>
<evidence type="ECO:0000256" key="5">
    <source>
        <dbReference type="HAMAP-Rule" id="MF_00150"/>
    </source>
</evidence>
<evidence type="ECO:0000256" key="6">
    <source>
        <dbReference type="PROSITE-ProRule" id="PRU10010"/>
    </source>
</evidence>
<keyword evidence="2 5" id="KW-0028">Amino-acid biosynthesis</keyword>
<dbReference type="InterPro" id="IPR023013">
    <property type="entry name" value="AGPR_AS"/>
</dbReference>
<evidence type="ECO:0000313" key="8">
    <source>
        <dbReference type="EMBL" id="PAU67612.1"/>
    </source>
</evidence>
<dbReference type="HAMAP" id="MF_00150">
    <property type="entry name" value="ArgC_type1"/>
    <property type="match status" value="1"/>
</dbReference>
<keyword evidence="5" id="KW-0963">Cytoplasm</keyword>
<dbReference type="GO" id="GO:0006526">
    <property type="term" value="P:L-arginine biosynthetic process"/>
    <property type="evidence" value="ECO:0007669"/>
    <property type="project" value="UniProtKB-UniRule"/>
</dbReference>
<dbReference type="Proteomes" id="UP000218399">
    <property type="component" value="Unassembled WGS sequence"/>
</dbReference>
<comment type="catalytic activity">
    <reaction evidence="5">
        <text>N-acetyl-L-glutamate 5-semialdehyde + phosphate + NADP(+) = N-acetyl-L-glutamyl 5-phosphate + NADPH + H(+)</text>
        <dbReference type="Rhea" id="RHEA:21588"/>
        <dbReference type="ChEBI" id="CHEBI:15378"/>
        <dbReference type="ChEBI" id="CHEBI:29123"/>
        <dbReference type="ChEBI" id="CHEBI:43474"/>
        <dbReference type="ChEBI" id="CHEBI:57783"/>
        <dbReference type="ChEBI" id="CHEBI:57936"/>
        <dbReference type="ChEBI" id="CHEBI:58349"/>
        <dbReference type="EC" id="1.2.1.38"/>
    </reaction>
</comment>
<reference evidence="8 9" key="1">
    <citation type="journal article" date="2017" name="ISME J.">
        <title>Unveiling bifidobacterial biogeography across the mammalian branch of the tree of life.</title>
        <authorList>
            <person name="Milani C."/>
            <person name="Mangifesta M."/>
            <person name="Mancabelli L."/>
            <person name="Lugli G.A."/>
            <person name="James K."/>
            <person name="Duranti S."/>
            <person name="Turroni F."/>
            <person name="Ferrario C."/>
            <person name="Ossiprandi M.C."/>
            <person name="van Sinderen D."/>
            <person name="Ventura M."/>
        </authorList>
    </citation>
    <scope>NUCLEOTIDE SEQUENCE [LARGE SCALE GENOMIC DNA]</scope>
    <source>
        <strain evidence="9">Ham19E</strain>
    </source>
</reference>
<evidence type="ECO:0000259" key="7">
    <source>
        <dbReference type="SMART" id="SM00859"/>
    </source>
</evidence>
<dbReference type="OrthoDB" id="9801289at2"/>
<keyword evidence="1 5" id="KW-0055">Arginine biosynthesis</keyword>
<sequence length="388" mass="40729">MAKYTVAVAGATGYAGGEALRILATHPDFEVTTVAGYSSVGERLGAYQPHIPQLADMTIVDTTADELNGHDVIILALPHGASGALAAQLDASATVVDLGADHRLERQQAWDEYYGGAFYEHWTYGMPELILGKDANGEYLRQRDVIRGTVQSVIEADGAQDMPPVGKLVTGGTKRIAGPGCNVTATTLALQPAIAENLVVPHTIVADLAVGYSGAGKSLKRTNLLASEALNSAVPYSVGGTHRHIPEILQNFAHAAGLDATAANEFTLAFTPMLVPMSRGILASVSAKLTDKAMDMSDDDIREVWAHAYAGQQFITVLPEGVMPATQNVLGSNTAHLQVAVDRRSRTLHAFAAIDNLNRGTAGQAVESLNLAFGLNEATGLSKIGVAP</sequence>
<dbReference type="InterPro" id="IPR000534">
    <property type="entry name" value="Semialdehyde_DH_NAD-bd"/>
</dbReference>
<dbReference type="EMBL" id="MVOH01000013">
    <property type="protein sequence ID" value="PAU67612.1"/>
    <property type="molecule type" value="Genomic_DNA"/>
</dbReference>
<dbReference type="PANTHER" id="PTHR32338">
    <property type="entry name" value="N-ACETYL-GAMMA-GLUTAMYL-PHOSPHATE REDUCTASE, CHLOROPLASTIC-RELATED-RELATED"/>
    <property type="match status" value="1"/>
</dbReference>
<protein>
    <recommendedName>
        <fullName evidence="5">N-acetyl-gamma-glutamyl-phosphate reductase</fullName>
        <shortName evidence="5">AGPR</shortName>
        <ecNumber evidence="5">1.2.1.38</ecNumber>
    </recommendedName>
    <alternativeName>
        <fullName evidence="5">N-acetyl-glutamate semialdehyde dehydrogenase</fullName>
        <shortName evidence="5">NAGSA dehydrogenase</shortName>
    </alternativeName>
</protein>
<dbReference type="AlphaFoldDB" id="A0A2A2EF94"/>
<dbReference type="GO" id="GO:0005737">
    <property type="term" value="C:cytoplasm"/>
    <property type="evidence" value="ECO:0007669"/>
    <property type="project" value="UniProtKB-SubCell"/>
</dbReference>
<dbReference type="PANTHER" id="PTHR32338:SF10">
    <property type="entry name" value="N-ACETYL-GAMMA-GLUTAMYL-PHOSPHATE REDUCTASE, CHLOROPLASTIC-RELATED"/>
    <property type="match status" value="1"/>
</dbReference>
<accession>A0A2A2EF94</accession>
<keyword evidence="9" id="KW-1185">Reference proteome</keyword>
<dbReference type="CDD" id="cd24148">
    <property type="entry name" value="AGPR_1_actinobacAGPR_like"/>
    <property type="match status" value="1"/>
</dbReference>
<dbReference type="SMART" id="SM00859">
    <property type="entry name" value="Semialdhyde_dh"/>
    <property type="match status" value="1"/>
</dbReference>
<feature type="domain" description="Semialdehyde dehydrogenase NAD-binding" evidence="7">
    <location>
        <begin position="5"/>
        <end position="137"/>
    </location>
</feature>
<proteinExistence type="inferred from homology"/>
<evidence type="ECO:0000256" key="4">
    <source>
        <dbReference type="ARBA" id="ARBA00023002"/>
    </source>
</evidence>
<dbReference type="Pfam" id="PF22698">
    <property type="entry name" value="Semialdhyde_dhC_1"/>
    <property type="match status" value="1"/>
</dbReference>
<keyword evidence="4 5" id="KW-0560">Oxidoreductase</keyword>
<evidence type="ECO:0000256" key="3">
    <source>
        <dbReference type="ARBA" id="ARBA00022857"/>
    </source>
</evidence>
<dbReference type="Gene3D" id="3.30.360.10">
    <property type="entry name" value="Dihydrodipicolinate Reductase, domain 2"/>
    <property type="match status" value="1"/>
</dbReference>
<dbReference type="InterPro" id="IPR050085">
    <property type="entry name" value="AGPR"/>
</dbReference>
<dbReference type="CDD" id="cd23934">
    <property type="entry name" value="AGPR_1_C"/>
    <property type="match status" value="1"/>
</dbReference>
<dbReference type="Pfam" id="PF01118">
    <property type="entry name" value="Semialdhyde_dh"/>
    <property type="match status" value="1"/>
</dbReference>
<name>A0A2A2EF94_9BIFI</name>
<dbReference type="PROSITE" id="PS01224">
    <property type="entry name" value="ARGC"/>
    <property type="match status" value="1"/>
</dbReference>
<dbReference type="InterPro" id="IPR036291">
    <property type="entry name" value="NAD(P)-bd_dom_sf"/>
</dbReference>
<comment type="subcellular location">
    <subcellularLocation>
        <location evidence="5">Cytoplasm</location>
    </subcellularLocation>
</comment>
<organism evidence="8 9">
    <name type="scientific">Bifidobacterium criceti</name>
    <dbReference type="NCBI Taxonomy" id="1960969"/>
    <lineage>
        <taxon>Bacteria</taxon>
        <taxon>Bacillati</taxon>
        <taxon>Actinomycetota</taxon>
        <taxon>Actinomycetes</taxon>
        <taxon>Bifidobacteriales</taxon>
        <taxon>Bifidobacteriaceae</taxon>
        <taxon>Bifidobacterium</taxon>
    </lineage>
</organism>
<comment type="caution">
    <text evidence="8">The sequence shown here is derived from an EMBL/GenBank/DDBJ whole genome shotgun (WGS) entry which is preliminary data.</text>
</comment>
<dbReference type="SUPFAM" id="SSF51735">
    <property type="entry name" value="NAD(P)-binding Rossmann-fold domains"/>
    <property type="match status" value="1"/>
</dbReference>
<dbReference type="SUPFAM" id="SSF55347">
    <property type="entry name" value="Glyceraldehyde-3-phosphate dehydrogenase-like, C-terminal domain"/>
    <property type="match status" value="1"/>
</dbReference>
<comment type="function">
    <text evidence="5">Catalyzes the NADPH-dependent reduction of N-acetyl-5-glutamyl phosphate to yield N-acetyl-L-glutamate 5-semialdehyde.</text>
</comment>
<dbReference type="RefSeq" id="WP_095615082.1">
    <property type="nucleotide sequence ID" value="NZ_MVOH01000013.1"/>
</dbReference>
<keyword evidence="3 5" id="KW-0521">NADP</keyword>
<dbReference type="GO" id="GO:0003942">
    <property type="term" value="F:N-acetyl-gamma-glutamyl-phosphate reductase activity"/>
    <property type="evidence" value="ECO:0007669"/>
    <property type="project" value="UniProtKB-UniRule"/>
</dbReference>
<gene>
    <name evidence="5" type="primary">argC</name>
    <name evidence="8" type="ORF">B1526_1084</name>
</gene>
<evidence type="ECO:0000313" key="9">
    <source>
        <dbReference type="Proteomes" id="UP000218399"/>
    </source>
</evidence>
<comment type="pathway">
    <text evidence="5">Amino-acid biosynthesis; L-arginine biosynthesis; N(2)-acetyl-L-ornithine from L-glutamate: step 3/4.</text>
</comment>
<feature type="active site" evidence="5 6">
    <location>
        <position position="181"/>
    </location>
</feature>
<dbReference type="InterPro" id="IPR000706">
    <property type="entry name" value="AGPR_type-1"/>
</dbReference>
<evidence type="ECO:0000256" key="1">
    <source>
        <dbReference type="ARBA" id="ARBA00022571"/>
    </source>
</evidence>
<comment type="similarity">
    <text evidence="5">Belongs to the NAGSA dehydrogenase family. Type 1 subfamily.</text>
</comment>
<dbReference type="EC" id="1.2.1.38" evidence="5"/>
<dbReference type="InterPro" id="IPR058924">
    <property type="entry name" value="AGPR_dimerisation_dom"/>
</dbReference>
<dbReference type="Gene3D" id="3.40.50.720">
    <property type="entry name" value="NAD(P)-binding Rossmann-like Domain"/>
    <property type="match status" value="2"/>
</dbReference>
<dbReference type="UniPathway" id="UPA00068">
    <property type="reaction ID" value="UER00108"/>
</dbReference>
<evidence type="ECO:0000256" key="2">
    <source>
        <dbReference type="ARBA" id="ARBA00022605"/>
    </source>
</evidence>